<dbReference type="GO" id="GO:0003682">
    <property type="term" value="F:chromatin binding"/>
    <property type="evidence" value="ECO:0007669"/>
    <property type="project" value="TreeGrafter"/>
</dbReference>
<feature type="coiled-coil region" evidence="5">
    <location>
        <begin position="454"/>
        <end position="484"/>
    </location>
</feature>
<dbReference type="EMBL" id="GDKF01008984">
    <property type="protein sequence ID" value="JAT69638.1"/>
    <property type="molecule type" value="Transcribed_RNA"/>
</dbReference>
<dbReference type="InterPro" id="IPR016903">
    <property type="entry name" value="Nucleolar_cplx-assoc_3"/>
</dbReference>
<dbReference type="GO" id="GO:0006270">
    <property type="term" value="P:DNA replication initiation"/>
    <property type="evidence" value="ECO:0007669"/>
    <property type="project" value="TreeGrafter"/>
</dbReference>
<evidence type="ECO:0000256" key="1">
    <source>
        <dbReference type="ARBA" id="ARBA00004604"/>
    </source>
</evidence>
<reference evidence="9" key="1">
    <citation type="submission" date="2015-08" db="EMBL/GenBank/DDBJ databases">
        <authorList>
            <person name="Babu N.S."/>
            <person name="Beckwith C.J."/>
            <person name="Beseler K.G."/>
            <person name="Brison A."/>
            <person name="Carone J.V."/>
            <person name="Caskin T.P."/>
            <person name="Diamond M."/>
            <person name="Durham M.E."/>
            <person name="Foxe J.M."/>
            <person name="Go M."/>
            <person name="Henderson B.A."/>
            <person name="Jones I.B."/>
            <person name="McGettigan J.A."/>
            <person name="Micheletti S.J."/>
            <person name="Nasrallah M.E."/>
            <person name="Ortiz D."/>
            <person name="Piller C.R."/>
            <person name="Privatt S.R."/>
            <person name="Schneider S.L."/>
            <person name="Sharp S."/>
            <person name="Smith T.C."/>
            <person name="Stanton J.D."/>
            <person name="Ullery H.E."/>
            <person name="Wilson R.J."/>
            <person name="Serrano M.G."/>
            <person name="Buck G."/>
            <person name="Lee V."/>
            <person name="Wang Y."/>
            <person name="Carvalho R."/>
            <person name="Voegtly L."/>
            <person name="Shi R."/>
            <person name="Duckworth R."/>
            <person name="Johnson A."/>
            <person name="Loviza R."/>
            <person name="Walstead R."/>
            <person name="Shah Z."/>
            <person name="Kiflezghi M."/>
            <person name="Wade K."/>
            <person name="Ball S.L."/>
            <person name="Bradley K.W."/>
            <person name="Asai D.J."/>
            <person name="Bowman C.A."/>
            <person name="Russell D.A."/>
            <person name="Pope W.H."/>
            <person name="Jacobs-Sera D."/>
            <person name="Hendrix R.W."/>
            <person name="Hatfull G.F."/>
        </authorList>
    </citation>
    <scope>NUCLEOTIDE SEQUENCE</scope>
</reference>
<dbReference type="Pfam" id="PF07540">
    <property type="entry name" value="NOC3p"/>
    <property type="match status" value="1"/>
</dbReference>
<feature type="domain" description="Nucleolar complex-associated protein 3 N-terminal" evidence="8">
    <location>
        <begin position="240"/>
        <end position="330"/>
    </location>
</feature>
<evidence type="ECO:0000256" key="6">
    <source>
        <dbReference type="SAM" id="MobiDB-lite"/>
    </source>
</evidence>
<feature type="compositionally biased region" description="Low complexity" evidence="6">
    <location>
        <begin position="72"/>
        <end position="96"/>
    </location>
</feature>
<feature type="region of interest" description="Disordered" evidence="6">
    <location>
        <begin position="791"/>
        <end position="848"/>
    </location>
</feature>
<name>A0A1D1ZRP8_AUXPR</name>
<organism evidence="9">
    <name type="scientific">Auxenochlorella protothecoides</name>
    <name type="common">Green microalga</name>
    <name type="synonym">Chlorella protothecoides</name>
    <dbReference type="NCBI Taxonomy" id="3075"/>
    <lineage>
        <taxon>Eukaryota</taxon>
        <taxon>Viridiplantae</taxon>
        <taxon>Chlorophyta</taxon>
        <taxon>core chlorophytes</taxon>
        <taxon>Trebouxiophyceae</taxon>
        <taxon>Chlorellales</taxon>
        <taxon>Chlorellaceae</taxon>
        <taxon>Auxenochlorella</taxon>
    </lineage>
</organism>
<dbReference type="InterPro" id="IPR005612">
    <property type="entry name" value="CCAAT-binding_factor"/>
</dbReference>
<dbReference type="SUPFAM" id="SSF48371">
    <property type="entry name" value="ARM repeat"/>
    <property type="match status" value="1"/>
</dbReference>
<proteinExistence type="inferred from homology"/>
<feature type="compositionally biased region" description="Acidic residues" evidence="6">
    <location>
        <begin position="177"/>
        <end position="191"/>
    </location>
</feature>
<evidence type="ECO:0000259" key="8">
    <source>
        <dbReference type="Pfam" id="PF07540"/>
    </source>
</evidence>
<feature type="region of interest" description="Disordered" evidence="6">
    <location>
        <begin position="618"/>
        <end position="641"/>
    </location>
</feature>
<evidence type="ECO:0000256" key="3">
    <source>
        <dbReference type="ARBA" id="ARBA00023054"/>
    </source>
</evidence>
<evidence type="ECO:0000259" key="7">
    <source>
        <dbReference type="Pfam" id="PF03914"/>
    </source>
</evidence>
<dbReference type="PANTHER" id="PTHR14428:SF5">
    <property type="entry name" value="NUCLEOLAR COMPLEX PROTEIN 3 HOMOLOG"/>
    <property type="match status" value="1"/>
</dbReference>
<dbReference type="GO" id="GO:0005730">
    <property type="term" value="C:nucleolus"/>
    <property type="evidence" value="ECO:0007669"/>
    <property type="project" value="UniProtKB-SubCell"/>
</dbReference>
<gene>
    <name evidence="9" type="ORF">g.34734</name>
</gene>
<evidence type="ECO:0008006" key="10">
    <source>
        <dbReference type="Google" id="ProtNLM"/>
    </source>
</evidence>
<dbReference type="Pfam" id="PF03914">
    <property type="entry name" value="CBF"/>
    <property type="match status" value="1"/>
</dbReference>
<dbReference type="PANTHER" id="PTHR14428">
    <property type="entry name" value="NUCLEOLAR COMPLEX PROTEIN 3"/>
    <property type="match status" value="1"/>
</dbReference>
<protein>
    <recommendedName>
        <fullName evidence="10">Nucleolar complex protein 3-like protein</fullName>
    </recommendedName>
</protein>
<comment type="subcellular location">
    <subcellularLocation>
        <location evidence="1">Nucleus</location>
        <location evidence="1">Nucleolus</location>
    </subcellularLocation>
</comment>
<evidence type="ECO:0000256" key="2">
    <source>
        <dbReference type="ARBA" id="ARBA00007797"/>
    </source>
</evidence>
<evidence type="ECO:0000313" key="9">
    <source>
        <dbReference type="EMBL" id="JAT69638.1"/>
    </source>
</evidence>
<feature type="compositionally biased region" description="Basic and acidic residues" evidence="6">
    <location>
        <begin position="196"/>
        <end position="211"/>
    </location>
</feature>
<dbReference type="AlphaFoldDB" id="A0A1D1ZRP8"/>
<keyword evidence="3 5" id="KW-0175">Coiled coil</keyword>
<comment type="similarity">
    <text evidence="2">Belongs to the CBF/MAK21 family.</text>
</comment>
<evidence type="ECO:0000256" key="5">
    <source>
        <dbReference type="SAM" id="Coils"/>
    </source>
</evidence>
<dbReference type="InterPro" id="IPR011501">
    <property type="entry name" value="Noc3_N"/>
</dbReference>
<sequence>MAPKRPASSTRGPNAKKCKKVYVVPLPPSAVDEGDGISDLSDEDLEFVASQGKNLGFLTSLKTKQLDRSVSQTQQKPAAQKKAVPQAQTRPAPADASDSEASEGLPGTDSDSEAEAYERRPRTVSQAPVEQKRAAALPTKSLDGALVRGEVETAPRAADRLWVPGVTIEDDLALEQEAAEEEEGEEDDEAPAVEAPPKRETGKGKRQKDAKAGLGARGARGGRAGPPAPADTPGSRLAAAKETLALAAQTFLGSPERHLAQLHEIVALCSAKDPLVARLALVTAAAVLADVLPGYRIRPPTERELEVVVSREVQALRDYEQGLLRQYQRYLRAARAALAAGRAGGAALPHARVAARCMGRLLVAAPHFNYTTDLLQALVPVATSRDPELRRIVVDALRSLLSSQSADGGVVTEAVQLLADLVKARSCVCPPEVVAVLASVHTADITSAKDFQEAKAARKKMKKKERKKDDVDHAFEEARAYEDQDSRQYHQSASLEALFEVYFRVLKHATASGLVARREGLPMSAARFAKKFPLLFPVLEQLAAHAGLIGVEYFGDLMAVLDQLLASSALPAAERVRTLLTASRILSGQGEALNVDRGAFYQHLYRALDAVALQPLEEDGEGEEEGGGRGGMDAGEAPVPSGDAPAAGRLAPLLASLLDGMLLDRRALDASRQAAFAKRLASAAGAVRDPGAALGMLCVLHRLLRRVPRLRAALENEAGGPSGYRTYRPDVEDPAEAGALAVPLWELSLLQRHYHPAVAQLARDLAGGVAQSSVLPPTASPAELAQRYSTATGGFRPAPPLPRKARQQEAGPRKRGGEDEDAVAARLAAAGERAGSRPGDDTEAGLCAAVQGPGPGFGAYFRSVRRFRRHQELMRAERRLGAQLQAFKQHLQAGSGR</sequence>
<feature type="region of interest" description="Disordered" evidence="6">
    <location>
        <begin position="177"/>
        <end position="235"/>
    </location>
</feature>
<feature type="region of interest" description="Disordered" evidence="6">
    <location>
        <begin position="66"/>
        <end position="154"/>
    </location>
</feature>
<feature type="domain" description="CCAAT-binding factor" evidence="7">
    <location>
        <begin position="577"/>
        <end position="762"/>
    </location>
</feature>
<feature type="compositionally biased region" description="Gly residues" evidence="6">
    <location>
        <begin position="215"/>
        <end position="224"/>
    </location>
</feature>
<feature type="compositionally biased region" description="Low complexity" evidence="6">
    <location>
        <begin position="824"/>
        <end position="833"/>
    </location>
</feature>
<dbReference type="InterPro" id="IPR016024">
    <property type="entry name" value="ARM-type_fold"/>
</dbReference>
<accession>A0A1D1ZRP8</accession>
<evidence type="ECO:0000256" key="4">
    <source>
        <dbReference type="ARBA" id="ARBA00023242"/>
    </source>
</evidence>
<keyword evidence="4" id="KW-0539">Nucleus</keyword>